<feature type="transmembrane region" description="Helical" evidence="1">
    <location>
        <begin position="85"/>
        <end position="104"/>
    </location>
</feature>
<dbReference type="OrthoDB" id="1160166at2"/>
<name>A0A5C6Z529_9FLAO</name>
<dbReference type="InterPro" id="IPR025495">
    <property type="entry name" value="DUF4386"/>
</dbReference>
<keyword evidence="1" id="KW-1133">Transmembrane helix</keyword>
<protein>
    <submittedName>
        <fullName evidence="2">DUF4386 domain-containing protein</fullName>
    </submittedName>
</protein>
<feature type="transmembrane region" description="Helical" evidence="1">
    <location>
        <begin position="12"/>
        <end position="30"/>
    </location>
</feature>
<accession>A0A5C6Z529</accession>
<evidence type="ECO:0000256" key="1">
    <source>
        <dbReference type="SAM" id="Phobius"/>
    </source>
</evidence>
<keyword evidence="1" id="KW-0812">Transmembrane</keyword>
<gene>
    <name evidence="2" type="ORF">ESU54_03585</name>
</gene>
<keyword evidence="3" id="KW-1185">Reference proteome</keyword>
<keyword evidence="1" id="KW-0472">Membrane</keyword>
<feature type="transmembrane region" description="Helical" evidence="1">
    <location>
        <begin position="142"/>
        <end position="161"/>
    </location>
</feature>
<feature type="transmembrane region" description="Helical" evidence="1">
    <location>
        <begin position="50"/>
        <end position="73"/>
    </location>
</feature>
<comment type="caution">
    <text evidence="2">The sequence shown here is derived from an EMBL/GenBank/DDBJ whole genome shotgun (WGS) entry which is preliminary data.</text>
</comment>
<evidence type="ECO:0000313" key="3">
    <source>
        <dbReference type="Proteomes" id="UP000321497"/>
    </source>
</evidence>
<sequence length="236" mass="26384">MKSRNKKARVAGLLYLLLVITGMIYLVYIPSQLIGESATTTVANIRNSEWLFRLEIIVGIISSVIFIFLPLALYRLLHEVNKTHASLMVLFALLSVPISFVNFLNKFSVLTLITKPEYLEKLGESNLQTQVMLQLENYSTGLTVLQVFWGLWLFPFGYLVYKSGFLPKLLGIFLMAGCFGYLINFFGGFLYSGFHTTILSDITGMPAPLGEIGICLWLLIMGTNKLSFGKTAVAKT</sequence>
<dbReference type="AlphaFoldDB" id="A0A5C6Z529"/>
<proteinExistence type="predicted"/>
<evidence type="ECO:0000313" key="2">
    <source>
        <dbReference type="EMBL" id="TXD74546.1"/>
    </source>
</evidence>
<feature type="transmembrane region" description="Helical" evidence="1">
    <location>
        <begin position="198"/>
        <end position="220"/>
    </location>
</feature>
<dbReference type="EMBL" id="VORT01000002">
    <property type="protein sequence ID" value="TXD74546.1"/>
    <property type="molecule type" value="Genomic_DNA"/>
</dbReference>
<organism evidence="2 3">
    <name type="scientific">Aequorivita antarctica</name>
    <dbReference type="NCBI Taxonomy" id="153266"/>
    <lineage>
        <taxon>Bacteria</taxon>
        <taxon>Pseudomonadati</taxon>
        <taxon>Bacteroidota</taxon>
        <taxon>Flavobacteriia</taxon>
        <taxon>Flavobacteriales</taxon>
        <taxon>Flavobacteriaceae</taxon>
        <taxon>Aequorivita</taxon>
    </lineage>
</organism>
<dbReference type="Pfam" id="PF14329">
    <property type="entry name" value="DUF4386"/>
    <property type="match status" value="1"/>
</dbReference>
<dbReference type="Proteomes" id="UP000321497">
    <property type="component" value="Unassembled WGS sequence"/>
</dbReference>
<feature type="transmembrane region" description="Helical" evidence="1">
    <location>
        <begin position="173"/>
        <end position="192"/>
    </location>
</feature>
<reference evidence="2 3" key="1">
    <citation type="submission" date="2019-08" db="EMBL/GenBank/DDBJ databases">
        <title>Genome of Aequorivita antarctica SW49 (type strain).</title>
        <authorList>
            <person name="Bowman J.P."/>
        </authorList>
    </citation>
    <scope>NUCLEOTIDE SEQUENCE [LARGE SCALE GENOMIC DNA]</scope>
    <source>
        <strain evidence="2 3">SW49</strain>
    </source>
</reference>